<comment type="function">
    <text evidence="9">Interconversion of serine and glycine.</text>
</comment>
<evidence type="ECO:0000313" key="11">
    <source>
        <dbReference type="EMBL" id="GFP78846.1"/>
    </source>
</evidence>
<evidence type="ECO:0000256" key="6">
    <source>
        <dbReference type="ARBA" id="ARBA00022679"/>
    </source>
</evidence>
<feature type="domain" description="Serine hydroxymethyltransferase-like" evidence="10">
    <location>
        <begin position="71"/>
        <end position="277"/>
    </location>
</feature>
<dbReference type="GO" id="GO:0032259">
    <property type="term" value="P:methylation"/>
    <property type="evidence" value="ECO:0007669"/>
    <property type="project" value="UniProtKB-KW"/>
</dbReference>
<evidence type="ECO:0000256" key="4">
    <source>
        <dbReference type="ARBA" id="ARBA00006376"/>
    </source>
</evidence>
<dbReference type="PANTHER" id="PTHR11680">
    <property type="entry name" value="SERINE HYDROXYMETHYLTRANSFERASE"/>
    <property type="match status" value="1"/>
</dbReference>
<dbReference type="UniPathway" id="UPA00193"/>
<dbReference type="GO" id="GO:0035999">
    <property type="term" value="P:tetrahydrofolate interconversion"/>
    <property type="evidence" value="ECO:0007669"/>
    <property type="project" value="UniProtKB-UniPathway"/>
</dbReference>
<dbReference type="PROSITE" id="PS00096">
    <property type="entry name" value="SHMT"/>
    <property type="match status" value="1"/>
</dbReference>
<keyword evidence="7 8" id="KW-0663">Pyridoxal phosphate</keyword>
<dbReference type="CDD" id="cd00378">
    <property type="entry name" value="SHMT"/>
    <property type="match status" value="1"/>
</dbReference>
<evidence type="ECO:0000256" key="9">
    <source>
        <dbReference type="RuleBase" id="RU000585"/>
    </source>
</evidence>
<proteinExistence type="inferred from homology"/>
<dbReference type="Proteomes" id="UP000653305">
    <property type="component" value="Unassembled WGS sequence"/>
</dbReference>
<reference evidence="11" key="1">
    <citation type="submission" date="2020-07" db="EMBL/GenBank/DDBJ databases">
        <title>Ethylene signaling mediates host invasion by parasitic plants.</title>
        <authorList>
            <person name="Yoshida S."/>
        </authorList>
    </citation>
    <scope>NUCLEOTIDE SEQUENCE</scope>
    <source>
        <strain evidence="11">Okayama</strain>
    </source>
</reference>
<evidence type="ECO:0000256" key="7">
    <source>
        <dbReference type="ARBA" id="ARBA00022898"/>
    </source>
</evidence>
<dbReference type="Gene3D" id="3.90.1150.10">
    <property type="entry name" value="Aspartate Aminotransferase, domain 1"/>
    <property type="match status" value="1"/>
</dbReference>
<dbReference type="GO" id="GO:0004372">
    <property type="term" value="F:glycine hydroxymethyltransferase activity"/>
    <property type="evidence" value="ECO:0007669"/>
    <property type="project" value="UniProtKB-EC"/>
</dbReference>
<dbReference type="InterPro" id="IPR019798">
    <property type="entry name" value="Ser_HO-MeTrfase_PLP_BS"/>
</dbReference>
<feature type="domain" description="Serine hydroxymethyltransferase-like" evidence="10">
    <location>
        <begin position="33"/>
        <end position="70"/>
    </location>
</feature>
<dbReference type="Gene3D" id="3.40.640.10">
    <property type="entry name" value="Type I PLP-dependent aspartate aminotransferase-like (Major domain)"/>
    <property type="match status" value="1"/>
</dbReference>
<dbReference type="GO" id="GO:0008168">
    <property type="term" value="F:methyltransferase activity"/>
    <property type="evidence" value="ECO:0007669"/>
    <property type="project" value="UniProtKB-KW"/>
</dbReference>
<dbReference type="PANTHER" id="PTHR11680:SF61">
    <property type="entry name" value="SERINE HYDROXYMETHYLTRANSFERASE 1, MITOCHONDRIAL"/>
    <property type="match status" value="1"/>
</dbReference>
<comment type="caution">
    <text evidence="11">The sequence shown here is derived from an EMBL/GenBank/DDBJ whole genome shotgun (WGS) entry which is preliminary data.</text>
</comment>
<dbReference type="InterPro" id="IPR039429">
    <property type="entry name" value="SHMT-like_dom"/>
</dbReference>
<dbReference type="GO" id="GO:0005739">
    <property type="term" value="C:mitochondrion"/>
    <property type="evidence" value="ECO:0007669"/>
    <property type="project" value="TreeGrafter"/>
</dbReference>
<dbReference type="InterPro" id="IPR001085">
    <property type="entry name" value="Ser_HO-MeTrfase"/>
</dbReference>
<feature type="modified residue" description="N6-(pyridoxal phosphate)lysine" evidence="8">
    <location>
        <position position="214"/>
    </location>
</feature>
<dbReference type="GO" id="GO:0019264">
    <property type="term" value="P:glycine biosynthetic process from serine"/>
    <property type="evidence" value="ECO:0007669"/>
    <property type="project" value="InterPro"/>
</dbReference>
<dbReference type="InterPro" id="IPR015424">
    <property type="entry name" value="PyrdxlP-dep_Trfase"/>
</dbReference>
<evidence type="ECO:0000256" key="8">
    <source>
        <dbReference type="PIRSR" id="PIRSR000412-50"/>
    </source>
</evidence>
<comment type="pathway">
    <text evidence="3 9">One-carbon metabolism; tetrahydrofolate interconversion.</text>
</comment>
<evidence type="ECO:0000259" key="10">
    <source>
        <dbReference type="Pfam" id="PF00464"/>
    </source>
</evidence>
<name>A0A830AXT6_9LAMI</name>
<dbReference type="InterPro" id="IPR015421">
    <property type="entry name" value="PyrdxlP-dep_Trfase_major"/>
</dbReference>
<evidence type="ECO:0000313" key="12">
    <source>
        <dbReference type="Proteomes" id="UP000653305"/>
    </source>
</evidence>
<keyword evidence="5 9" id="KW-0554">One-carbon metabolism</keyword>
<comment type="cofactor">
    <cofactor evidence="2 8 9">
        <name>pyridoxal 5'-phosphate</name>
        <dbReference type="ChEBI" id="CHEBI:597326"/>
    </cofactor>
</comment>
<keyword evidence="6 9" id="KW-0808">Transferase</keyword>
<dbReference type="SUPFAM" id="SSF53383">
    <property type="entry name" value="PLP-dependent transferases"/>
    <property type="match status" value="1"/>
</dbReference>
<dbReference type="GO" id="GO:0030170">
    <property type="term" value="F:pyridoxal phosphate binding"/>
    <property type="evidence" value="ECO:0007669"/>
    <property type="project" value="InterPro"/>
</dbReference>
<dbReference type="InterPro" id="IPR015422">
    <property type="entry name" value="PyrdxlP-dep_Trfase_small"/>
</dbReference>
<keyword evidence="11" id="KW-0489">Methyltransferase</keyword>
<gene>
    <name evidence="11" type="ORF">PHJA_000028100</name>
</gene>
<keyword evidence="12" id="KW-1185">Reference proteome</keyword>
<dbReference type="EMBL" id="BMAC01000002">
    <property type="protein sequence ID" value="GFP78846.1"/>
    <property type="molecule type" value="Genomic_DNA"/>
</dbReference>
<dbReference type="EC" id="2.1.2.1" evidence="9"/>
<evidence type="ECO:0000256" key="1">
    <source>
        <dbReference type="ARBA" id="ARBA00001528"/>
    </source>
</evidence>
<dbReference type="InterPro" id="IPR049943">
    <property type="entry name" value="Ser_HO-MeTrfase-like"/>
</dbReference>
<comment type="catalytic activity">
    <reaction evidence="1 9">
        <text>(6R)-5,10-methylene-5,6,7,8-tetrahydrofolate + glycine + H2O = (6S)-5,6,7,8-tetrahydrofolate + L-serine</text>
        <dbReference type="Rhea" id="RHEA:15481"/>
        <dbReference type="ChEBI" id="CHEBI:15377"/>
        <dbReference type="ChEBI" id="CHEBI:15636"/>
        <dbReference type="ChEBI" id="CHEBI:33384"/>
        <dbReference type="ChEBI" id="CHEBI:57305"/>
        <dbReference type="ChEBI" id="CHEBI:57453"/>
        <dbReference type="EC" id="2.1.2.1"/>
    </reaction>
</comment>
<accession>A0A830AXT6</accession>
<protein>
    <recommendedName>
        <fullName evidence="9">Serine hydroxymethyltransferase</fullName>
        <ecNumber evidence="9">2.1.2.1</ecNumber>
    </recommendedName>
</protein>
<dbReference type="AlphaFoldDB" id="A0A830AXT6"/>
<dbReference type="Pfam" id="PF00464">
    <property type="entry name" value="SHMT"/>
    <property type="match status" value="2"/>
</dbReference>
<dbReference type="PIRSF" id="PIRSF000412">
    <property type="entry name" value="SHMT"/>
    <property type="match status" value="1"/>
</dbReference>
<dbReference type="OrthoDB" id="10265628at2759"/>
<evidence type="ECO:0000256" key="5">
    <source>
        <dbReference type="ARBA" id="ARBA00022563"/>
    </source>
</evidence>
<evidence type="ECO:0000256" key="2">
    <source>
        <dbReference type="ARBA" id="ARBA00001933"/>
    </source>
</evidence>
<comment type="similarity">
    <text evidence="4 9">Belongs to the SHMT family.</text>
</comment>
<sequence length="423" mass="46682">MSFVYLWRGSSLPDEAVYDKEKNGWPKQLNAPLEVVDPEIADIIEHEKARQWKGLELIPSENFTSVSVMQSCWLVNVQPLSGSPANFHVYTALLKPHDRIMALDLPHGGHLSHGYQTDTKKISAVSIFFETMPYRLNESTGYIDYDQLEKSAVLFRPKLIVAGASAYARLYDYERIRKKAVLLADMAHISGLVAAGVIPSPFDYADVVTTTTHKSLRGPRGAMIFYRKGVKEINKQGKEVLYDYEDKINQAVFPGLQGGPHNHTITGLAVALKQTLAANGYELVSGGTENHLVLVNLKNKGIDGSRVEKVLEAVHIAANKNTVPGDVSAMVPGGIRMGTPALTSRGFLEEDFAKVAEFFDAAVKLALKIKAETKGTKLKDFVATMQSSGPIQSGIAKLRHDVEEYAKQFPTIGFEKETMKYKN</sequence>
<organism evidence="11 12">
    <name type="scientific">Phtheirospermum japonicum</name>
    <dbReference type="NCBI Taxonomy" id="374723"/>
    <lineage>
        <taxon>Eukaryota</taxon>
        <taxon>Viridiplantae</taxon>
        <taxon>Streptophyta</taxon>
        <taxon>Embryophyta</taxon>
        <taxon>Tracheophyta</taxon>
        <taxon>Spermatophyta</taxon>
        <taxon>Magnoliopsida</taxon>
        <taxon>eudicotyledons</taxon>
        <taxon>Gunneridae</taxon>
        <taxon>Pentapetalae</taxon>
        <taxon>asterids</taxon>
        <taxon>lamiids</taxon>
        <taxon>Lamiales</taxon>
        <taxon>Orobanchaceae</taxon>
        <taxon>Orobanchaceae incertae sedis</taxon>
        <taxon>Phtheirospermum</taxon>
    </lineage>
</organism>
<evidence type="ECO:0000256" key="3">
    <source>
        <dbReference type="ARBA" id="ARBA00004777"/>
    </source>
</evidence>